<sequence length="736" mass="84212">MSYFQNLNPNDRVTFEGREVSNIEVVIDKHSKEITHYRLSIPSPEGTIDIRMFTPEEIRHLVDAETMEVERGYYNPARVRDRELYGSREVNGSSAQQRERIDLVMQQCRLMERYYALGMKLTKDGVAQFRSEMISDYETYQARKKYGTLKANQAQLLKRLPSNSNLLEKFRKYRRVNGNPKAFLPVKSDPIDLDLQASEDFCFVMERLGRYASAAPISKNEVIDDLIGDMKKENAYRASIGKTRMTILSQRQYERWIDKYLDPFEVTMQREGLAAALKKFGSVEPGRKATSIGQIVIFDAWQAHMKVRNCTREEYNMMTEEQRKAVKLVSPWITSAEDLATRGIVGVTFSQTPNQEASLECLRMIYRDKTHLFRNAGIKDSDYNMICYMREASNDNGREYGADPFGGALFSTAVRLLGSTQMNGAAGVSKLRGAMERFFWTCDLKWARFLPGYTAENPQARNDRKYLSEACICWDEFQTLFLLFIAEYHKTPHRGLNGRTPAAVWKELSAGAEYDPTQMPSPAQFRQACGFHTSATVSEEGIKYAGVVYSNKFIRQQRMERMVDRIAAPGDRIEIMVDPHDLGSISVVANGDLISVKAITEGVGGKSLREWQAERQLERMKRDAENLEQDDARREARALWQSLSQSIMRASDIGIFGYTQAEVDRAKKEAEYGKGQFDKPFVGRDEYVDPLTEGGYETAEPQVDDDVVDPDTVDDEPKTDMDRLRSKSRNRKSKKK</sequence>
<feature type="region of interest" description="Disordered" evidence="2">
    <location>
        <begin position="677"/>
        <end position="736"/>
    </location>
</feature>
<keyword evidence="4" id="KW-1185">Reference proteome</keyword>
<evidence type="ECO:0008006" key="5">
    <source>
        <dbReference type="Google" id="ProtNLM"/>
    </source>
</evidence>
<dbReference type="InterPro" id="IPR012337">
    <property type="entry name" value="RNaseH-like_sf"/>
</dbReference>
<protein>
    <recommendedName>
        <fullName evidence="5">Integrase catalytic domain-containing protein</fullName>
    </recommendedName>
</protein>
<dbReference type="RefSeq" id="WP_282301947.1">
    <property type="nucleotide sequence ID" value="NZ_CP124616.1"/>
</dbReference>
<evidence type="ECO:0000313" key="4">
    <source>
        <dbReference type="Proteomes" id="UP001241605"/>
    </source>
</evidence>
<feature type="compositionally biased region" description="Basic residues" evidence="2">
    <location>
        <begin position="726"/>
        <end position="736"/>
    </location>
</feature>
<proteinExistence type="predicted"/>
<organism evidence="3 4">
    <name type="scientific">Tropicibacter oceani</name>
    <dbReference type="NCBI Taxonomy" id="3058420"/>
    <lineage>
        <taxon>Bacteria</taxon>
        <taxon>Pseudomonadati</taxon>
        <taxon>Pseudomonadota</taxon>
        <taxon>Alphaproteobacteria</taxon>
        <taxon>Rhodobacterales</taxon>
        <taxon>Roseobacteraceae</taxon>
        <taxon>Tropicibacter</taxon>
    </lineage>
</organism>
<dbReference type="Proteomes" id="UP001241605">
    <property type="component" value="Chromosome"/>
</dbReference>
<dbReference type="InterPro" id="IPR036397">
    <property type="entry name" value="RNaseH_sf"/>
</dbReference>
<gene>
    <name evidence="3" type="ORF">QF118_07185</name>
</gene>
<keyword evidence="1" id="KW-0175">Coiled coil</keyword>
<reference evidence="3 4" key="1">
    <citation type="submission" date="2023-05" db="EMBL/GenBank/DDBJ databases">
        <title>YMD87, complete Genome.</title>
        <authorList>
            <person name="Zhang J."/>
            <person name="Xu X."/>
        </authorList>
    </citation>
    <scope>NUCLEOTIDE SEQUENCE [LARGE SCALE GENOMIC DNA]</scope>
    <source>
        <strain evidence="3 4">YMD87</strain>
    </source>
</reference>
<feature type="compositionally biased region" description="Basic and acidic residues" evidence="2">
    <location>
        <begin position="715"/>
        <end position="725"/>
    </location>
</feature>
<dbReference type="SUPFAM" id="SSF53098">
    <property type="entry name" value="Ribonuclease H-like"/>
    <property type="match status" value="1"/>
</dbReference>
<dbReference type="Gene3D" id="3.30.420.10">
    <property type="entry name" value="Ribonuclease H-like superfamily/Ribonuclease H"/>
    <property type="match status" value="1"/>
</dbReference>
<evidence type="ECO:0000256" key="1">
    <source>
        <dbReference type="SAM" id="Coils"/>
    </source>
</evidence>
<evidence type="ECO:0000256" key="2">
    <source>
        <dbReference type="SAM" id="MobiDB-lite"/>
    </source>
</evidence>
<dbReference type="EMBL" id="CP124616">
    <property type="protein sequence ID" value="WGW05323.1"/>
    <property type="molecule type" value="Genomic_DNA"/>
</dbReference>
<feature type="coiled-coil region" evidence="1">
    <location>
        <begin position="610"/>
        <end position="637"/>
    </location>
</feature>
<evidence type="ECO:0000313" key="3">
    <source>
        <dbReference type="EMBL" id="WGW05323.1"/>
    </source>
</evidence>
<accession>A0ABY8QLI9</accession>
<name>A0ABY8QLI9_9RHOB</name>
<feature type="compositionally biased region" description="Acidic residues" evidence="2">
    <location>
        <begin position="702"/>
        <end position="714"/>
    </location>
</feature>